<name>A0ACD5WLB5_AVESA</name>
<protein>
    <submittedName>
        <fullName evidence="1">Uncharacterized protein</fullName>
    </submittedName>
</protein>
<keyword evidence="2" id="KW-1185">Reference proteome</keyword>
<evidence type="ECO:0000313" key="2">
    <source>
        <dbReference type="Proteomes" id="UP001732700"/>
    </source>
</evidence>
<sequence>MVVVGEVAIGVTVLGYFVSPHISKLMEVARSCAYSKYKLSRGKVKKLLELAKVLDGIKSCFLRPAVMGGFVQDPARLTSLWQLKDAIHDAEEILDLFESHILELEAAKNLKKRSGGASNSKKSTNTSSSKAPLLDQLNAVLKNLVGLREKAQDLIAVPFPINEVHSGRSAGTGQDPVRDKKLFFGYGAEYEQLVSMLRDCGNTEKKVIAIIGHGGMGKTELARQAFRDVKGDFHRLVWVPAYDKKTEFDLLAEIWKSAVGAKSVDEMNICSLQTELKKLLSSDKCLLVLDDVWNDECATGELERKFAWNGLRSLLGDGSRIVMTTRAKICSTTLDAEASIVLNGINSEDIKLLLNHTAKLMTDGSQRRIHEVLNTQVLKFKGSPLAALEIGEELRKQTTTDGRRDEILNTIDQHMVSVFKGHLFTYHHLPPHLQRCFSFCSIFPDNWRFEAEKLTKMWMALGFVEENANPLAGTSSMEDVARGYFNSLVDRSLFHLQQGEGVRKEDQHYVIHEQIHWMLRLASARNCISISSDSAKIPATVRHMSVTSGYLDQLKARSIGLGNLRTLLVLKDDGTGSDPAPSIDKDILKEFKGVRVLDLTETGITQLPKNIKKLKHVRYLGLPSTISSDLCAEVTRLLFLQTLSVGHKSNTKKKIGCIASISGIGRLSKLRESIEFQVIRGSEKEGHSVSELAGMNSLGEMLSIKGLDAVASKKEAEEAQLGTKFSVKILKLEWGPPNLRQVDYIPAAGSSAAAAAAAAAAVDPAAAVLEGLKPHRYLHELRITRYPGETSPTSAWFSGLEKLTRLYLKNCRKLKALPALGGLPSLEILDIKELTSIERINHDFCGGGAFPKLKKILLEDMRVLVAWDDMPRDAFPLLSDVSIVDCPELSSLSGLGCCGGPIRLSVRGCARITPGTLPAKFSDGVSTCKFPN</sequence>
<evidence type="ECO:0000313" key="1">
    <source>
        <dbReference type="EnsemblPlants" id="AVESA.00010b.r2.4CG1254000.1.CDS.1"/>
    </source>
</evidence>
<proteinExistence type="predicted"/>
<dbReference type="EnsemblPlants" id="AVESA.00010b.r2.4CG1254000.1">
    <property type="protein sequence ID" value="AVESA.00010b.r2.4CG1254000.1.CDS.1"/>
    <property type="gene ID" value="AVESA.00010b.r2.4CG1254000"/>
</dbReference>
<reference evidence="1" key="1">
    <citation type="submission" date="2021-05" db="EMBL/GenBank/DDBJ databases">
        <authorList>
            <person name="Scholz U."/>
            <person name="Mascher M."/>
            <person name="Fiebig A."/>
        </authorList>
    </citation>
    <scope>NUCLEOTIDE SEQUENCE [LARGE SCALE GENOMIC DNA]</scope>
</reference>
<accession>A0ACD5WLB5</accession>
<dbReference type="Proteomes" id="UP001732700">
    <property type="component" value="Chromosome 4C"/>
</dbReference>
<reference evidence="1" key="2">
    <citation type="submission" date="2025-09" db="UniProtKB">
        <authorList>
            <consortium name="EnsemblPlants"/>
        </authorList>
    </citation>
    <scope>IDENTIFICATION</scope>
</reference>
<organism evidence="1 2">
    <name type="scientific">Avena sativa</name>
    <name type="common">Oat</name>
    <dbReference type="NCBI Taxonomy" id="4498"/>
    <lineage>
        <taxon>Eukaryota</taxon>
        <taxon>Viridiplantae</taxon>
        <taxon>Streptophyta</taxon>
        <taxon>Embryophyta</taxon>
        <taxon>Tracheophyta</taxon>
        <taxon>Spermatophyta</taxon>
        <taxon>Magnoliopsida</taxon>
        <taxon>Liliopsida</taxon>
        <taxon>Poales</taxon>
        <taxon>Poaceae</taxon>
        <taxon>BOP clade</taxon>
        <taxon>Pooideae</taxon>
        <taxon>Poodae</taxon>
        <taxon>Poeae</taxon>
        <taxon>Poeae Chloroplast Group 1 (Aveneae type)</taxon>
        <taxon>Aveninae</taxon>
        <taxon>Avena</taxon>
    </lineage>
</organism>